<dbReference type="Pfam" id="PF04043">
    <property type="entry name" value="PMEI"/>
    <property type="match status" value="1"/>
</dbReference>
<feature type="chain" id="PRO_5005527072" evidence="7">
    <location>
        <begin position="24"/>
        <end position="209"/>
    </location>
</feature>
<proteinExistence type="inferred from homology"/>
<evidence type="ECO:0000256" key="7">
    <source>
        <dbReference type="SAM" id="SignalP"/>
    </source>
</evidence>
<keyword evidence="3 7" id="KW-0732">Signal</keyword>
<dbReference type="OMA" id="MSDYKGI"/>
<evidence type="ECO:0000256" key="1">
    <source>
        <dbReference type="ARBA" id="ARBA00004239"/>
    </source>
</evidence>
<dbReference type="OrthoDB" id="1430376at2759"/>
<sequence>MAAAATFLLSIIFLISLTTVTFASTAADANFIHSSCKATRWPQLCKRTLSSYAPRVRRSSHELARTALAVSLHHAKSACFLIDRIRETPTSTISVEQQPETTSKMNLSHRSARGAVKDCTETMRDSVYRIQNSIREMSHMGKTGSLKYRYHLSNVQTWVSAALTDESSCLDGIKHCGGLNEKVRYAIRRKIAGVSKITSNALALVNQVA</sequence>
<keyword evidence="10" id="KW-1185">Reference proteome</keyword>
<dbReference type="GO" id="GO:0009505">
    <property type="term" value="C:plant-type cell wall"/>
    <property type="evidence" value="ECO:0000318"/>
    <property type="project" value="GO_Central"/>
</dbReference>
<dbReference type="SUPFAM" id="SSF101148">
    <property type="entry name" value="Plant invertase/pectin methylesterase inhibitor"/>
    <property type="match status" value="1"/>
</dbReference>
<keyword evidence="2" id="KW-0964">Secreted</keyword>
<evidence type="ECO:0000313" key="10">
    <source>
        <dbReference type="Proteomes" id="UP000036987"/>
    </source>
</evidence>
<feature type="compositionally biased region" description="Polar residues" evidence="6">
    <location>
        <begin position="91"/>
        <end position="109"/>
    </location>
</feature>
<dbReference type="AlphaFoldDB" id="A0A0K9NL97"/>
<dbReference type="GO" id="GO:0004857">
    <property type="term" value="F:enzyme inhibitor activity"/>
    <property type="evidence" value="ECO:0000318"/>
    <property type="project" value="GO_Central"/>
</dbReference>
<dbReference type="InterPro" id="IPR006501">
    <property type="entry name" value="Pectinesterase_inhib_dom"/>
</dbReference>
<reference evidence="10" key="1">
    <citation type="journal article" date="2016" name="Nature">
        <title>The genome of the seagrass Zostera marina reveals angiosperm adaptation to the sea.</title>
        <authorList>
            <person name="Olsen J.L."/>
            <person name="Rouze P."/>
            <person name="Verhelst B."/>
            <person name="Lin Y.-C."/>
            <person name="Bayer T."/>
            <person name="Collen J."/>
            <person name="Dattolo E."/>
            <person name="De Paoli E."/>
            <person name="Dittami S."/>
            <person name="Maumus F."/>
            <person name="Michel G."/>
            <person name="Kersting A."/>
            <person name="Lauritano C."/>
            <person name="Lohaus R."/>
            <person name="Toepel M."/>
            <person name="Tonon T."/>
            <person name="Vanneste K."/>
            <person name="Amirebrahimi M."/>
            <person name="Brakel J."/>
            <person name="Bostroem C."/>
            <person name="Chovatia M."/>
            <person name="Grimwood J."/>
            <person name="Jenkins J.W."/>
            <person name="Jueterbock A."/>
            <person name="Mraz A."/>
            <person name="Stam W.T."/>
            <person name="Tice H."/>
            <person name="Bornberg-Bauer E."/>
            <person name="Green P.J."/>
            <person name="Pearson G.A."/>
            <person name="Procaccini G."/>
            <person name="Duarte C.M."/>
            <person name="Schmutz J."/>
            <person name="Reusch T.B.H."/>
            <person name="Van de Peer Y."/>
        </authorList>
    </citation>
    <scope>NUCLEOTIDE SEQUENCE [LARGE SCALE GENOMIC DNA]</scope>
    <source>
        <strain evidence="10">cv. Finnish</strain>
    </source>
</reference>
<evidence type="ECO:0000256" key="5">
    <source>
        <dbReference type="ARBA" id="ARBA00038471"/>
    </source>
</evidence>
<dbReference type="NCBIfam" id="TIGR01614">
    <property type="entry name" value="PME_inhib"/>
    <property type="match status" value="2"/>
</dbReference>
<evidence type="ECO:0000256" key="4">
    <source>
        <dbReference type="ARBA" id="ARBA00023157"/>
    </source>
</evidence>
<feature type="region of interest" description="Disordered" evidence="6">
    <location>
        <begin position="91"/>
        <end position="110"/>
    </location>
</feature>
<protein>
    <submittedName>
        <fullName evidence="9">Pectinesterase</fullName>
    </submittedName>
</protein>
<evidence type="ECO:0000313" key="9">
    <source>
        <dbReference type="EMBL" id="KMZ57549.1"/>
    </source>
</evidence>
<comment type="caution">
    <text evidence="9">The sequence shown here is derived from an EMBL/GenBank/DDBJ whole genome shotgun (WGS) entry which is preliminary data.</text>
</comment>
<feature type="signal peptide" evidence="7">
    <location>
        <begin position="1"/>
        <end position="23"/>
    </location>
</feature>
<dbReference type="EMBL" id="LFYR01002060">
    <property type="protein sequence ID" value="KMZ57549.1"/>
    <property type="molecule type" value="Genomic_DNA"/>
</dbReference>
<comment type="subcellular location">
    <subcellularLocation>
        <location evidence="1">Secreted</location>
        <location evidence="1">Extracellular space</location>
    </subcellularLocation>
</comment>
<dbReference type="SMART" id="SM00856">
    <property type="entry name" value="PMEI"/>
    <property type="match status" value="1"/>
</dbReference>
<gene>
    <name evidence="9" type="ORF">ZOSMA_85G01200</name>
</gene>
<dbReference type="PANTHER" id="PTHR31080:SF87">
    <property type="entry name" value="PECTINESTERASE INHIBITOR 7"/>
    <property type="match status" value="1"/>
</dbReference>
<dbReference type="CDD" id="cd15798">
    <property type="entry name" value="PMEI-like_3"/>
    <property type="match status" value="1"/>
</dbReference>
<evidence type="ECO:0000256" key="6">
    <source>
        <dbReference type="SAM" id="MobiDB-lite"/>
    </source>
</evidence>
<dbReference type="InterPro" id="IPR051955">
    <property type="entry name" value="PME_Inhibitor"/>
</dbReference>
<dbReference type="Gene3D" id="1.20.140.40">
    <property type="entry name" value="Invertase/pectin methylesterase inhibitor family protein"/>
    <property type="match status" value="1"/>
</dbReference>
<dbReference type="InterPro" id="IPR035513">
    <property type="entry name" value="Invertase/methylesterase_inhib"/>
</dbReference>
<comment type="similarity">
    <text evidence="5">Belongs to the PMEI family.</text>
</comment>
<dbReference type="PANTHER" id="PTHR31080">
    <property type="entry name" value="PECTINESTERASE INHIBITOR-LIKE"/>
    <property type="match status" value="1"/>
</dbReference>
<evidence type="ECO:0000256" key="3">
    <source>
        <dbReference type="ARBA" id="ARBA00022729"/>
    </source>
</evidence>
<keyword evidence="4" id="KW-1015">Disulfide bond</keyword>
<dbReference type="FunFam" id="1.20.140.40:FF:000006">
    <property type="entry name" value="Pectinesterase inhibitor 3"/>
    <property type="match status" value="1"/>
</dbReference>
<evidence type="ECO:0000256" key="2">
    <source>
        <dbReference type="ARBA" id="ARBA00022525"/>
    </source>
</evidence>
<dbReference type="Proteomes" id="UP000036987">
    <property type="component" value="Unassembled WGS sequence"/>
</dbReference>
<name>A0A0K9NL97_ZOSMR</name>
<dbReference type="GO" id="GO:0005576">
    <property type="term" value="C:extracellular region"/>
    <property type="evidence" value="ECO:0007669"/>
    <property type="project" value="UniProtKB-SubCell"/>
</dbReference>
<accession>A0A0K9NL97</accession>
<feature type="domain" description="Pectinesterase inhibitor" evidence="8">
    <location>
        <begin position="27"/>
        <end position="204"/>
    </location>
</feature>
<organism evidence="9 10">
    <name type="scientific">Zostera marina</name>
    <name type="common">Eelgrass</name>
    <dbReference type="NCBI Taxonomy" id="29655"/>
    <lineage>
        <taxon>Eukaryota</taxon>
        <taxon>Viridiplantae</taxon>
        <taxon>Streptophyta</taxon>
        <taxon>Embryophyta</taxon>
        <taxon>Tracheophyta</taxon>
        <taxon>Spermatophyta</taxon>
        <taxon>Magnoliopsida</taxon>
        <taxon>Liliopsida</taxon>
        <taxon>Zosteraceae</taxon>
        <taxon>Zostera</taxon>
    </lineage>
</organism>
<dbReference type="GO" id="GO:0009827">
    <property type="term" value="P:plant-type cell wall modification"/>
    <property type="evidence" value="ECO:0000318"/>
    <property type="project" value="GO_Central"/>
</dbReference>
<evidence type="ECO:0000259" key="8">
    <source>
        <dbReference type="SMART" id="SM00856"/>
    </source>
</evidence>